<accession>A0A198AIH3</accession>
<name>A0A198AIH3_9BACL</name>
<dbReference type="OrthoDB" id="2626374at2"/>
<evidence type="ECO:0000313" key="2">
    <source>
        <dbReference type="Proteomes" id="UP000078454"/>
    </source>
</evidence>
<keyword evidence="2" id="KW-1185">Reference proteome</keyword>
<dbReference type="Proteomes" id="UP000078454">
    <property type="component" value="Unassembled WGS sequence"/>
</dbReference>
<evidence type="ECO:0000313" key="1">
    <source>
        <dbReference type="EMBL" id="OAS21047.1"/>
    </source>
</evidence>
<proteinExistence type="predicted"/>
<evidence type="ECO:0008006" key="3">
    <source>
        <dbReference type="Google" id="ProtNLM"/>
    </source>
</evidence>
<reference evidence="1 2" key="1">
    <citation type="submission" date="2016-05" db="EMBL/GenBank/DDBJ databases">
        <title>Paenibacillus sp. 1ZS3-15 nov., isolated from the rhizosphere soil.</title>
        <authorList>
            <person name="Zhang X.X."/>
            <person name="Zhang J."/>
        </authorList>
    </citation>
    <scope>NUCLEOTIDE SEQUENCE [LARGE SCALE GENOMIC DNA]</scope>
    <source>
        <strain evidence="1 2">1ZS3-15</strain>
    </source>
</reference>
<protein>
    <recommendedName>
        <fullName evidence="3">Transposase</fullName>
    </recommendedName>
</protein>
<dbReference type="EMBL" id="LYPB01000049">
    <property type="protein sequence ID" value="OAS21047.1"/>
    <property type="molecule type" value="Genomic_DNA"/>
</dbReference>
<dbReference type="RefSeq" id="WP_068662626.1">
    <property type="nucleotide sequence ID" value="NZ_LYPB01000049.1"/>
</dbReference>
<dbReference type="AlphaFoldDB" id="A0A198AIH3"/>
<organism evidence="1 2">
    <name type="scientific">Paenibacillus oryzisoli</name>
    <dbReference type="NCBI Taxonomy" id="1850517"/>
    <lineage>
        <taxon>Bacteria</taxon>
        <taxon>Bacillati</taxon>
        <taxon>Bacillota</taxon>
        <taxon>Bacilli</taxon>
        <taxon>Bacillales</taxon>
        <taxon>Paenibacillaceae</taxon>
        <taxon>Paenibacillus</taxon>
    </lineage>
</organism>
<sequence length="74" mass="8404">MKEPALSKVMTVLDYLSQDTEARRMYEMRQKALHDEASMLEVAKNMLGKGMDIATISELTGISSDDLEKLKQMH</sequence>
<comment type="caution">
    <text evidence="1">The sequence shown here is derived from an EMBL/GenBank/DDBJ whole genome shotgun (WGS) entry which is preliminary data.</text>
</comment>
<gene>
    <name evidence="1" type="ORF">A8708_29565</name>
</gene>